<dbReference type="Gene3D" id="3.40.50.300">
    <property type="entry name" value="P-loop containing nucleotide triphosphate hydrolases"/>
    <property type="match status" value="1"/>
</dbReference>
<keyword evidence="1" id="KW-0808">Transferase</keyword>
<reference evidence="1" key="1">
    <citation type="submission" date="2020-03" db="EMBL/GenBank/DDBJ databases">
        <title>The deep terrestrial virosphere.</title>
        <authorList>
            <person name="Holmfeldt K."/>
            <person name="Nilsson E."/>
            <person name="Simone D."/>
            <person name="Lopez-Fernandez M."/>
            <person name="Wu X."/>
            <person name="de Brujin I."/>
            <person name="Lundin D."/>
            <person name="Andersson A."/>
            <person name="Bertilsson S."/>
            <person name="Dopson M."/>
        </authorList>
    </citation>
    <scope>NUCLEOTIDE SEQUENCE</scope>
    <source>
        <strain evidence="1">MM171A00153</strain>
        <strain evidence="2">MM171B00165</strain>
    </source>
</reference>
<protein>
    <submittedName>
        <fullName evidence="1">Putative sulfotransferase domain contining protein</fullName>
    </submittedName>
</protein>
<dbReference type="SUPFAM" id="SSF52540">
    <property type="entry name" value="P-loop containing nucleoside triphosphate hydrolases"/>
    <property type="match status" value="1"/>
</dbReference>
<dbReference type="InterPro" id="IPR027417">
    <property type="entry name" value="P-loop_NTPase"/>
</dbReference>
<proteinExistence type="predicted"/>
<name>A0A6M3M5D9_9ZZZZ</name>
<dbReference type="AlphaFoldDB" id="A0A6M3M5D9"/>
<dbReference type="EMBL" id="MT143891">
    <property type="protein sequence ID" value="QJB04847.1"/>
    <property type="molecule type" value="Genomic_DNA"/>
</dbReference>
<gene>
    <name evidence="1" type="ORF">MM171A00153_0042</name>
    <name evidence="2" type="ORF">MM171B00165_0023</name>
</gene>
<evidence type="ECO:0000313" key="2">
    <source>
        <dbReference type="EMBL" id="QJB04847.1"/>
    </source>
</evidence>
<dbReference type="GO" id="GO:0016740">
    <property type="term" value="F:transferase activity"/>
    <property type="evidence" value="ECO:0007669"/>
    <property type="project" value="UniProtKB-KW"/>
</dbReference>
<dbReference type="EMBL" id="MT143704">
    <property type="protein sequence ID" value="QJB01023.1"/>
    <property type="molecule type" value="Genomic_DNA"/>
</dbReference>
<organism evidence="1">
    <name type="scientific">viral metagenome</name>
    <dbReference type="NCBI Taxonomy" id="1070528"/>
    <lineage>
        <taxon>unclassified sequences</taxon>
        <taxon>metagenomes</taxon>
        <taxon>organismal metagenomes</taxon>
    </lineage>
</organism>
<sequence>MRRFTIHGIPRSGTSLASKLVSERVPDAFVVNEVDLLRDLPELLGTTACRLHMGLEVKNRWAEDGTLASDTVRGGPVPPSMGRPRGTYSVDPVVGIKANNILPIERALNWGWRVLCLVRDPVFAIASWNEAGATPWRRVTDDDLDPWWQGHRPAWKTEGRLTRQAELWEMLAGEILEAQDKHGGPSRAPRADQQVLLWRYEDLIADPNGFLRAFSAWWGLGQPEPVAGLENRNRVERFASDLEDIGRVVRLFCPSARRLGYGGEQ</sequence>
<accession>A0A6M3M5D9</accession>
<evidence type="ECO:0000313" key="1">
    <source>
        <dbReference type="EMBL" id="QJB01023.1"/>
    </source>
</evidence>